<dbReference type="RefSeq" id="WP_102180994.1">
    <property type="nucleotide sequence ID" value="NZ_NMQE01000189.1"/>
</dbReference>
<dbReference type="PROSITE" id="PS00101">
    <property type="entry name" value="HEXAPEP_TRANSFERASES"/>
    <property type="match status" value="1"/>
</dbReference>
<keyword evidence="2" id="KW-0677">Repeat</keyword>
<dbReference type="Pfam" id="PF14602">
    <property type="entry name" value="Hexapep_2"/>
    <property type="match status" value="1"/>
</dbReference>
<protein>
    <submittedName>
        <fullName evidence="3">N-acetyltransferase</fullName>
    </submittedName>
</protein>
<evidence type="ECO:0000256" key="2">
    <source>
        <dbReference type="ARBA" id="ARBA00022737"/>
    </source>
</evidence>
<gene>
    <name evidence="3" type="ORF">CEN46_07020</name>
</gene>
<proteinExistence type="predicted"/>
<dbReference type="PANTHER" id="PTHR43300:SF4">
    <property type="entry name" value="ACYL-[ACYL-CARRIER-PROTEIN]--UDP-N-ACETYLGLUCOSAMINE O-ACYLTRANSFERASE"/>
    <property type="match status" value="1"/>
</dbReference>
<name>A0A2N6LJS8_9CYAN</name>
<dbReference type="InterPro" id="IPR001451">
    <property type="entry name" value="Hexapep"/>
</dbReference>
<evidence type="ECO:0000313" key="4">
    <source>
        <dbReference type="Proteomes" id="UP000235081"/>
    </source>
</evidence>
<dbReference type="EMBL" id="NMQE01000189">
    <property type="protein sequence ID" value="PMB24836.1"/>
    <property type="molecule type" value="Genomic_DNA"/>
</dbReference>
<reference evidence="3 4" key="1">
    <citation type="submission" date="2017-07" db="EMBL/GenBank/DDBJ databases">
        <title>Genomes of Fischerella (Mastigocladus) sp. strains.</title>
        <authorList>
            <person name="Miller S.R."/>
        </authorList>
    </citation>
    <scope>NUCLEOTIDE SEQUENCE [LARGE SCALE GENOMIC DNA]</scope>
    <source>
        <strain evidence="3 4">CCMEE 5318</strain>
    </source>
</reference>
<dbReference type="Proteomes" id="UP000235081">
    <property type="component" value="Unassembled WGS sequence"/>
</dbReference>
<dbReference type="GO" id="GO:0031470">
    <property type="term" value="C:carboxysome"/>
    <property type="evidence" value="ECO:0007669"/>
    <property type="project" value="UniProtKB-ARBA"/>
</dbReference>
<dbReference type="Pfam" id="PF00132">
    <property type="entry name" value="Hexapep"/>
    <property type="match status" value="1"/>
</dbReference>
<dbReference type="SUPFAM" id="SSF51161">
    <property type="entry name" value="Trimeric LpxA-like enzymes"/>
    <property type="match status" value="1"/>
</dbReference>
<dbReference type="GO" id="GO:0043886">
    <property type="term" value="F:structural constituent of carboxysome shell"/>
    <property type="evidence" value="ECO:0007669"/>
    <property type="project" value="UniProtKB-ARBA"/>
</dbReference>
<organism evidence="3 4">
    <name type="scientific">Fischerella thermalis CCMEE 5318</name>
    <dbReference type="NCBI Taxonomy" id="2019666"/>
    <lineage>
        <taxon>Bacteria</taxon>
        <taxon>Bacillati</taxon>
        <taxon>Cyanobacteriota</taxon>
        <taxon>Cyanophyceae</taxon>
        <taxon>Nostocales</taxon>
        <taxon>Hapalosiphonaceae</taxon>
        <taxon>Fischerella</taxon>
    </lineage>
</organism>
<dbReference type="AlphaFoldDB" id="A0A2N6LJS8"/>
<dbReference type="InterPro" id="IPR050179">
    <property type="entry name" value="Trans_hexapeptide_repeat"/>
</dbReference>
<evidence type="ECO:0000256" key="1">
    <source>
        <dbReference type="ARBA" id="ARBA00022679"/>
    </source>
</evidence>
<sequence length="170" mass="18370">MPINNDVQLGNNVKIFHPQLVNLYGCTIGDETKIGTFVEIQKNVIVGSRCKVSSHSFLCEGVILEDEVFIGHGVMFTNDIYPRATNEDGSLKSDADWEVVETRVKYRASIGSNATILAGVKVGEKAIVGAGAVVTRDVPDYAIVVGVPARIIGDVRDRCQNQQMTASICS</sequence>
<dbReference type="PANTHER" id="PTHR43300">
    <property type="entry name" value="ACETYLTRANSFERASE"/>
    <property type="match status" value="1"/>
</dbReference>
<comment type="caution">
    <text evidence="3">The sequence shown here is derived from an EMBL/GenBank/DDBJ whole genome shotgun (WGS) entry which is preliminary data.</text>
</comment>
<keyword evidence="1 3" id="KW-0808">Transferase</keyword>
<accession>A0A2N6LJS8</accession>
<evidence type="ECO:0000313" key="3">
    <source>
        <dbReference type="EMBL" id="PMB24836.1"/>
    </source>
</evidence>
<dbReference type="InterPro" id="IPR018357">
    <property type="entry name" value="Hexapep_transf_CS"/>
</dbReference>
<dbReference type="InterPro" id="IPR011004">
    <property type="entry name" value="Trimer_LpxA-like_sf"/>
</dbReference>
<dbReference type="CDD" id="cd03358">
    <property type="entry name" value="LbH_WxcM_N_like"/>
    <property type="match status" value="1"/>
</dbReference>
<dbReference type="GO" id="GO:0016740">
    <property type="term" value="F:transferase activity"/>
    <property type="evidence" value="ECO:0007669"/>
    <property type="project" value="UniProtKB-KW"/>
</dbReference>
<dbReference type="Gene3D" id="2.160.10.10">
    <property type="entry name" value="Hexapeptide repeat proteins"/>
    <property type="match status" value="1"/>
</dbReference>